<proteinExistence type="predicted"/>
<keyword evidence="1" id="KW-0808">Transferase</keyword>
<dbReference type="NCBIfam" id="TIGR04325">
    <property type="entry name" value="MTase_LIC12133"/>
    <property type="match status" value="1"/>
</dbReference>
<protein>
    <submittedName>
        <fullName evidence="1">Methyltransferase, TIGR04325 family</fullName>
        <ecNumber evidence="1">2.1.1.-</ecNumber>
    </submittedName>
</protein>
<reference evidence="2" key="1">
    <citation type="journal article" date="2021" name="Syst. Appl. Microbiol.">
        <title>Roseomonas hellenica sp. nov., isolated from roots of wild-growing Alkanna tinctoria.</title>
        <authorList>
            <person name="Rat A."/>
            <person name="Naranjo H.D."/>
            <person name="Lebbe L."/>
            <person name="Cnockaert M."/>
            <person name="Krigas N."/>
            <person name="Grigoriadou K."/>
            <person name="Maloupa E."/>
            <person name="Willems A."/>
        </authorList>
    </citation>
    <scope>NUCLEOTIDE SEQUENCE [LARGE SCALE GENOMIC DNA]</scope>
    <source>
        <strain evidence="2">LMG 31523</strain>
    </source>
</reference>
<comment type="caution">
    <text evidence="1">The sequence shown here is derived from an EMBL/GenBank/DDBJ whole genome shotgun (WGS) entry which is preliminary data.</text>
</comment>
<organism evidence="1 2">
    <name type="scientific">Plastoroseomonas hellenica</name>
    <dbReference type="NCBI Taxonomy" id="2687306"/>
    <lineage>
        <taxon>Bacteria</taxon>
        <taxon>Pseudomonadati</taxon>
        <taxon>Pseudomonadota</taxon>
        <taxon>Alphaproteobacteria</taxon>
        <taxon>Acetobacterales</taxon>
        <taxon>Acetobacteraceae</taxon>
        <taxon>Plastoroseomonas</taxon>
    </lineage>
</organism>
<keyword evidence="1" id="KW-0489">Methyltransferase</keyword>
<name>A0ABS5F6I2_9PROT</name>
<accession>A0ABS5F6I2</accession>
<dbReference type="EMBL" id="JAAGBB010000046">
    <property type="protein sequence ID" value="MBR0668048.1"/>
    <property type="molecule type" value="Genomic_DNA"/>
</dbReference>
<dbReference type="InterPro" id="IPR027612">
    <property type="entry name" value="Put_MTase_LIC12133"/>
</dbReference>
<keyword evidence="2" id="KW-1185">Reference proteome</keyword>
<dbReference type="GO" id="GO:0008168">
    <property type="term" value="F:methyltransferase activity"/>
    <property type="evidence" value="ECO:0007669"/>
    <property type="project" value="UniProtKB-KW"/>
</dbReference>
<dbReference type="EC" id="2.1.1.-" evidence="1"/>
<sequence length="288" mass="32344">MTPAQKIRSGQDRLSVQAGALMRPGAQRITPDSLRQNQATCPVIQGVFGHQRQFAGIQEARAYIQAYARSEGEIPSDLLWHLSASERAYLSDYPALFHLDTNREAIRTVFDLGGNAGAMFYRYDEHLRWPADFAWTICDSPKNLEYAARHAKKRREERLLFTTMPETMDGSDLLLISGALQYYQDPVGMVAAAPNRPRFILVNRSPLTSMGTYAVIQDVGHWLAACVVHNRNRLYQGLQALGYVLRDEWPAPEFEIQVPESPAFSVAQYSGFFMERPDPAPEALPAPA</sequence>
<dbReference type="Proteomes" id="UP001196870">
    <property type="component" value="Unassembled WGS sequence"/>
</dbReference>
<evidence type="ECO:0000313" key="2">
    <source>
        <dbReference type="Proteomes" id="UP001196870"/>
    </source>
</evidence>
<evidence type="ECO:0000313" key="1">
    <source>
        <dbReference type="EMBL" id="MBR0668048.1"/>
    </source>
</evidence>
<dbReference type="RefSeq" id="WP_211855821.1">
    <property type="nucleotide sequence ID" value="NZ_JAAGBB010000046.1"/>
</dbReference>
<dbReference type="GO" id="GO:0032259">
    <property type="term" value="P:methylation"/>
    <property type="evidence" value="ECO:0007669"/>
    <property type="project" value="UniProtKB-KW"/>
</dbReference>
<gene>
    <name evidence="1" type="ORF">GXW71_27085</name>
</gene>